<dbReference type="InterPro" id="IPR018392">
    <property type="entry name" value="LysM"/>
</dbReference>
<feature type="transmembrane region" description="Helical" evidence="1">
    <location>
        <begin position="44"/>
        <end position="63"/>
    </location>
</feature>
<evidence type="ECO:0000313" key="3">
    <source>
        <dbReference type="EMBL" id="KKW33468.1"/>
    </source>
</evidence>
<dbReference type="SUPFAM" id="SSF51261">
    <property type="entry name" value="Duplicated hybrid motif"/>
    <property type="match status" value="1"/>
</dbReference>
<dbReference type="InterPro" id="IPR036779">
    <property type="entry name" value="LysM_dom_sf"/>
</dbReference>
<dbReference type="InterPro" id="IPR050570">
    <property type="entry name" value="Cell_wall_metabolism_enzyme"/>
</dbReference>
<dbReference type="InterPro" id="IPR016047">
    <property type="entry name" value="M23ase_b-sheet_dom"/>
</dbReference>
<evidence type="ECO:0000256" key="1">
    <source>
        <dbReference type="SAM" id="Phobius"/>
    </source>
</evidence>
<keyword evidence="1" id="KW-1133">Transmembrane helix</keyword>
<feature type="domain" description="LysM" evidence="2">
    <location>
        <begin position="240"/>
        <end position="284"/>
    </location>
</feature>
<keyword evidence="1" id="KW-0472">Membrane</keyword>
<name>A0A0G1XQC7_9BACT</name>
<dbReference type="CDD" id="cd00118">
    <property type="entry name" value="LysM"/>
    <property type="match status" value="2"/>
</dbReference>
<dbReference type="PANTHER" id="PTHR21666">
    <property type="entry name" value="PEPTIDASE-RELATED"/>
    <property type="match status" value="1"/>
</dbReference>
<keyword evidence="1" id="KW-0812">Transmembrane</keyword>
<dbReference type="Gene3D" id="2.70.70.10">
    <property type="entry name" value="Glucose Permease (Domain IIA)"/>
    <property type="match status" value="1"/>
</dbReference>
<sequence length="436" mass="48029">MNLSVKQFVVRTLLGFLRGMIFFKQHSTGWMKKLAAPFKVTGLFFVRFLGIPSYRLIFFVRRYTQKVLLPAKHRLVYLISNRYTMHAMMGLIVVGVVWVNLSARDVRAEDFGQKSLLYQLVSEDDSSVLEVVEAGSLVVTLGTQYSYLSGTVVDARRQIDLDFLEETATPVVGEEISKESIEVPARAGIEDYSVQEGDTLGRIAESYGLSLSTILWSNGLTYTSTIQPGQELKILPVDGVLYTVKSGDTLSRIARNYSIDVETVMTQNGLESANRLAIGDELLLAGGEPPSPVSTTRSSASITTLFSAPSISAPSSVVDGWIWPTDWHTITQYYGWRHTGVDIDGDYTTSSYAARGGVVIYSGWRSGYGLSVEVDHGDGYVTRYAHHSKNYVAVGDVVSAGQVLAQTGTTGRSTGTHLHFEVIRNGKFQNPLDYVR</sequence>
<dbReference type="SUPFAM" id="SSF54106">
    <property type="entry name" value="LysM domain"/>
    <property type="match status" value="1"/>
</dbReference>
<dbReference type="Pfam" id="PF01551">
    <property type="entry name" value="Peptidase_M23"/>
    <property type="match status" value="1"/>
</dbReference>
<protein>
    <submittedName>
        <fullName evidence="3">Peptidase M23</fullName>
    </submittedName>
</protein>
<dbReference type="CDD" id="cd12797">
    <property type="entry name" value="M23_peptidase"/>
    <property type="match status" value="1"/>
</dbReference>
<feature type="transmembrane region" description="Helical" evidence="1">
    <location>
        <begin position="83"/>
        <end position="101"/>
    </location>
</feature>
<dbReference type="Proteomes" id="UP000034054">
    <property type="component" value="Unassembled WGS sequence"/>
</dbReference>
<gene>
    <name evidence="3" type="ORF">UY76_C0002G0022</name>
</gene>
<comment type="caution">
    <text evidence="3">The sequence shown here is derived from an EMBL/GenBank/DDBJ whole genome shotgun (WGS) entry which is preliminary data.</text>
</comment>
<dbReference type="Gene3D" id="3.10.350.10">
    <property type="entry name" value="LysM domain"/>
    <property type="match status" value="2"/>
</dbReference>
<dbReference type="Pfam" id="PF01476">
    <property type="entry name" value="LysM"/>
    <property type="match status" value="2"/>
</dbReference>
<dbReference type="GO" id="GO:0004222">
    <property type="term" value="F:metalloendopeptidase activity"/>
    <property type="evidence" value="ECO:0007669"/>
    <property type="project" value="TreeGrafter"/>
</dbReference>
<organism evidence="3 4">
    <name type="scientific">Candidatus Uhrbacteria bacterium GW2011_GWA2_52_8d</name>
    <dbReference type="NCBI Taxonomy" id="1618979"/>
    <lineage>
        <taxon>Bacteria</taxon>
        <taxon>Candidatus Uhriibacteriota</taxon>
    </lineage>
</organism>
<dbReference type="InterPro" id="IPR011055">
    <property type="entry name" value="Dup_hybrid_motif"/>
</dbReference>
<reference evidence="3 4" key="1">
    <citation type="journal article" date="2015" name="Nature">
        <title>rRNA introns, odd ribosomes, and small enigmatic genomes across a large radiation of phyla.</title>
        <authorList>
            <person name="Brown C.T."/>
            <person name="Hug L.A."/>
            <person name="Thomas B.C."/>
            <person name="Sharon I."/>
            <person name="Castelle C.J."/>
            <person name="Singh A."/>
            <person name="Wilkins M.J."/>
            <person name="Williams K.H."/>
            <person name="Banfield J.F."/>
        </authorList>
    </citation>
    <scope>NUCLEOTIDE SEQUENCE [LARGE SCALE GENOMIC DNA]</scope>
</reference>
<evidence type="ECO:0000259" key="2">
    <source>
        <dbReference type="PROSITE" id="PS51782"/>
    </source>
</evidence>
<accession>A0A0G1XQC7</accession>
<feature type="domain" description="LysM" evidence="2">
    <location>
        <begin position="190"/>
        <end position="234"/>
    </location>
</feature>
<dbReference type="PROSITE" id="PS51782">
    <property type="entry name" value="LYSM"/>
    <property type="match status" value="2"/>
</dbReference>
<proteinExistence type="predicted"/>
<dbReference type="EMBL" id="LCRH01000002">
    <property type="protein sequence ID" value="KKW33468.1"/>
    <property type="molecule type" value="Genomic_DNA"/>
</dbReference>
<dbReference type="PANTHER" id="PTHR21666:SF270">
    <property type="entry name" value="MUREIN HYDROLASE ACTIVATOR ENVC"/>
    <property type="match status" value="1"/>
</dbReference>
<dbReference type="AlphaFoldDB" id="A0A0G1XQC7"/>
<evidence type="ECO:0000313" key="4">
    <source>
        <dbReference type="Proteomes" id="UP000034054"/>
    </source>
</evidence>
<dbReference type="SMART" id="SM00257">
    <property type="entry name" value="LysM"/>
    <property type="match status" value="2"/>
</dbReference>